<feature type="domain" description="SprT-like" evidence="4">
    <location>
        <begin position="34"/>
        <end position="203"/>
    </location>
</feature>
<reference evidence="5" key="1">
    <citation type="submission" date="2022-12" db="EMBL/GenBank/DDBJ databases">
        <title>Chromosome-level genome assembly of the bean flower thrips Megalurothrips usitatus.</title>
        <authorList>
            <person name="Ma L."/>
            <person name="Liu Q."/>
            <person name="Li H."/>
            <person name="Cai W."/>
        </authorList>
    </citation>
    <scope>NUCLEOTIDE SEQUENCE</scope>
    <source>
        <strain evidence="5">Cailab_2022a</strain>
    </source>
</reference>
<keyword evidence="2" id="KW-0539">Nucleus</keyword>
<dbReference type="InterPro" id="IPR055220">
    <property type="entry name" value="SPRTN_ZBD"/>
</dbReference>
<dbReference type="PANTHER" id="PTHR21220:SF0">
    <property type="entry name" value="DNA-DEPENDENT METALLOPROTEASE SPRTN"/>
    <property type="match status" value="1"/>
</dbReference>
<comment type="caution">
    <text evidence="5">The sequence shown here is derived from an EMBL/GenBank/DDBJ whole genome shotgun (WGS) entry which is preliminary data.</text>
</comment>
<organism evidence="5 6">
    <name type="scientific">Megalurothrips usitatus</name>
    <name type="common">bean blossom thrips</name>
    <dbReference type="NCBI Taxonomy" id="439358"/>
    <lineage>
        <taxon>Eukaryota</taxon>
        <taxon>Metazoa</taxon>
        <taxon>Ecdysozoa</taxon>
        <taxon>Arthropoda</taxon>
        <taxon>Hexapoda</taxon>
        <taxon>Insecta</taxon>
        <taxon>Pterygota</taxon>
        <taxon>Neoptera</taxon>
        <taxon>Paraneoptera</taxon>
        <taxon>Thysanoptera</taxon>
        <taxon>Terebrantia</taxon>
        <taxon>Thripoidea</taxon>
        <taxon>Thripidae</taxon>
        <taxon>Megalurothrips</taxon>
    </lineage>
</organism>
<dbReference type="GO" id="GO:0031593">
    <property type="term" value="F:polyubiquitin modification-dependent protein binding"/>
    <property type="evidence" value="ECO:0007669"/>
    <property type="project" value="TreeGrafter"/>
</dbReference>
<evidence type="ECO:0000313" key="6">
    <source>
        <dbReference type="Proteomes" id="UP001075354"/>
    </source>
</evidence>
<feature type="region of interest" description="Disordered" evidence="3">
    <location>
        <begin position="313"/>
        <end position="332"/>
    </location>
</feature>
<protein>
    <recommendedName>
        <fullName evidence="4">SprT-like domain-containing protein</fullName>
    </recommendedName>
</protein>
<evidence type="ECO:0000313" key="5">
    <source>
        <dbReference type="EMBL" id="KAJ1529340.1"/>
    </source>
</evidence>
<accession>A0AAV7XTG2</accession>
<comment type="subcellular location">
    <subcellularLocation>
        <location evidence="1">Nucleus</location>
    </subcellularLocation>
</comment>
<sequence>MSDDISHNLVGQTPDGSGKHILLEGTRLYLNPEADVADLFRSFNDKFFWNKLAFVEVRWSPRMTLCAGLCVYHRRPGYCSIRLSRPLLSLRGQLDLVETLLHEMIHAFLFVTENNKDRDGHGPEFLKHMVRINNEAGLNISVYHTFGDEVKHYQQHVWLCDGPCQQRHPYYGKVHRAVNREPGPNDLWWLDHQRDCGGSFTKISQPEGFQPSKKKTSLKKKDSTACKNKDIRSFFKVIHHSNKNILDNASCELEKSNQINKDEVMSNANVTQKGEIHVQNVSEGDSGGSSDESVLGIFGAIFSAPYRFLKRRSEDPDPSTIKVRKPDLGAQPKSKMGILKNLIKVPDQPTLDAFYKKKRSVVSGKAPPTLESTSNSSQSKKSTLKQPSVQSFFNNQ</sequence>
<dbReference type="AlphaFoldDB" id="A0AAV7XTG2"/>
<dbReference type="Proteomes" id="UP001075354">
    <property type="component" value="Chromosome 3"/>
</dbReference>
<evidence type="ECO:0000256" key="2">
    <source>
        <dbReference type="ARBA" id="ARBA00023242"/>
    </source>
</evidence>
<dbReference type="InterPro" id="IPR044245">
    <property type="entry name" value="Spartan"/>
</dbReference>
<proteinExistence type="predicted"/>
<dbReference type="EMBL" id="JAPTSV010000003">
    <property type="protein sequence ID" value="KAJ1529340.1"/>
    <property type="molecule type" value="Genomic_DNA"/>
</dbReference>
<dbReference type="GO" id="GO:0005634">
    <property type="term" value="C:nucleus"/>
    <property type="evidence" value="ECO:0007669"/>
    <property type="project" value="UniProtKB-SubCell"/>
</dbReference>
<keyword evidence="6" id="KW-1185">Reference proteome</keyword>
<dbReference type="InterPro" id="IPR006640">
    <property type="entry name" value="SprT-like_domain"/>
</dbReference>
<feature type="compositionally biased region" description="Low complexity" evidence="3">
    <location>
        <begin position="368"/>
        <end position="388"/>
    </location>
</feature>
<name>A0AAV7XTG2_9NEOP</name>
<dbReference type="GO" id="GO:0004222">
    <property type="term" value="F:metalloendopeptidase activity"/>
    <property type="evidence" value="ECO:0007669"/>
    <property type="project" value="InterPro"/>
</dbReference>
<dbReference type="GO" id="GO:0003697">
    <property type="term" value="F:single-stranded DNA binding"/>
    <property type="evidence" value="ECO:0007669"/>
    <property type="project" value="InterPro"/>
</dbReference>
<evidence type="ECO:0000256" key="1">
    <source>
        <dbReference type="ARBA" id="ARBA00004123"/>
    </source>
</evidence>
<dbReference type="PANTHER" id="PTHR21220">
    <property type="entry name" value="DNA-DEPENDENT METALLOPROTEASE SPRTN"/>
    <property type="match status" value="1"/>
</dbReference>
<dbReference type="Pfam" id="PF22934">
    <property type="entry name" value="SPRTN_ZBD"/>
    <property type="match status" value="1"/>
</dbReference>
<feature type="region of interest" description="Disordered" evidence="3">
    <location>
        <begin position="360"/>
        <end position="396"/>
    </location>
</feature>
<dbReference type="SMART" id="SM00731">
    <property type="entry name" value="SprT"/>
    <property type="match status" value="1"/>
</dbReference>
<evidence type="ECO:0000256" key="3">
    <source>
        <dbReference type="SAM" id="MobiDB-lite"/>
    </source>
</evidence>
<dbReference type="GO" id="GO:0006974">
    <property type="term" value="P:DNA damage response"/>
    <property type="evidence" value="ECO:0007669"/>
    <property type="project" value="InterPro"/>
</dbReference>
<evidence type="ECO:0000259" key="4">
    <source>
        <dbReference type="SMART" id="SM00731"/>
    </source>
</evidence>
<gene>
    <name evidence="5" type="ORF">ONE63_006128</name>
</gene>
<dbReference type="Pfam" id="PF10263">
    <property type="entry name" value="SprT-like"/>
    <property type="match status" value="1"/>
</dbReference>